<dbReference type="Proteomes" id="UP001378188">
    <property type="component" value="Unassembled WGS sequence"/>
</dbReference>
<protein>
    <submittedName>
        <fullName evidence="3">Ig-like domain-containing protein</fullName>
    </submittedName>
</protein>
<evidence type="ECO:0000256" key="1">
    <source>
        <dbReference type="SAM" id="MobiDB-lite"/>
    </source>
</evidence>
<evidence type="ECO:0000259" key="2">
    <source>
        <dbReference type="PROSITE" id="PS51782"/>
    </source>
</evidence>
<feature type="compositionally biased region" description="Polar residues" evidence="1">
    <location>
        <begin position="340"/>
        <end position="349"/>
    </location>
</feature>
<reference evidence="3 4" key="1">
    <citation type="submission" date="2024-02" db="EMBL/GenBank/DDBJ databases">
        <title>Genome analysis and characterization of Microbaculum marinisediminis sp. nov., isolated from marine sediment.</title>
        <authorList>
            <person name="Du Z.-J."/>
            <person name="Ye Y.-Q."/>
            <person name="Zhang Z.-R."/>
            <person name="Yuan S.-M."/>
            <person name="Zhang X.-Y."/>
        </authorList>
    </citation>
    <scope>NUCLEOTIDE SEQUENCE [LARGE SCALE GENOMIC DNA]</scope>
    <source>
        <strain evidence="3 4">SDUM1044001</strain>
    </source>
</reference>
<dbReference type="InterPro" id="IPR036779">
    <property type="entry name" value="LysM_dom_sf"/>
</dbReference>
<dbReference type="Gene3D" id="3.10.350.10">
    <property type="entry name" value="LysM domain"/>
    <property type="match status" value="1"/>
</dbReference>
<feature type="region of interest" description="Disordered" evidence="1">
    <location>
        <begin position="193"/>
        <end position="406"/>
    </location>
</feature>
<feature type="compositionally biased region" description="Low complexity" evidence="1">
    <location>
        <begin position="282"/>
        <end position="305"/>
    </location>
</feature>
<gene>
    <name evidence="3" type="ORF">V3328_15495</name>
</gene>
<dbReference type="PANTHER" id="PTHR34700:SF4">
    <property type="entry name" value="PHAGE-LIKE ELEMENT PBSX PROTEIN XKDP"/>
    <property type="match status" value="1"/>
</dbReference>
<dbReference type="SUPFAM" id="SSF54106">
    <property type="entry name" value="LysM domain"/>
    <property type="match status" value="1"/>
</dbReference>
<dbReference type="AlphaFoldDB" id="A0AAW9RGR5"/>
<evidence type="ECO:0000313" key="3">
    <source>
        <dbReference type="EMBL" id="MEJ8572894.1"/>
    </source>
</evidence>
<feature type="compositionally biased region" description="Polar residues" evidence="1">
    <location>
        <begin position="318"/>
        <end position="330"/>
    </location>
</feature>
<dbReference type="EMBL" id="JAZHOF010000006">
    <property type="protein sequence ID" value="MEJ8572894.1"/>
    <property type="molecule type" value="Genomic_DNA"/>
</dbReference>
<feature type="compositionally biased region" description="Low complexity" evidence="1">
    <location>
        <begin position="496"/>
        <end position="523"/>
    </location>
</feature>
<feature type="compositionally biased region" description="Polar residues" evidence="1">
    <location>
        <begin position="241"/>
        <end position="260"/>
    </location>
</feature>
<accession>A0AAW9RGR5</accession>
<dbReference type="CDD" id="cd00118">
    <property type="entry name" value="LysM"/>
    <property type="match status" value="1"/>
</dbReference>
<dbReference type="PANTHER" id="PTHR34700">
    <property type="entry name" value="POTASSIUM BINDING PROTEIN KBP"/>
    <property type="match status" value="1"/>
</dbReference>
<feature type="region of interest" description="Disordered" evidence="1">
    <location>
        <begin position="34"/>
        <end position="69"/>
    </location>
</feature>
<feature type="compositionally biased region" description="Low complexity" evidence="1">
    <location>
        <begin position="203"/>
        <end position="234"/>
    </location>
</feature>
<dbReference type="InterPro" id="IPR052196">
    <property type="entry name" value="Bact_Kbp"/>
</dbReference>
<proteinExistence type="predicted"/>
<organism evidence="3 4">
    <name type="scientific">Microbaculum marinum</name>
    <dbReference type="NCBI Taxonomy" id="1764581"/>
    <lineage>
        <taxon>Bacteria</taxon>
        <taxon>Pseudomonadati</taxon>
        <taxon>Pseudomonadota</taxon>
        <taxon>Alphaproteobacteria</taxon>
        <taxon>Hyphomicrobiales</taxon>
        <taxon>Tepidamorphaceae</taxon>
        <taxon>Microbaculum</taxon>
    </lineage>
</organism>
<evidence type="ECO:0000313" key="4">
    <source>
        <dbReference type="Proteomes" id="UP001378188"/>
    </source>
</evidence>
<feature type="compositionally biased region" description="Low complexity" evidence="1">
    <location>
        <begin position="350"/>
        <end position="384"/>
    </location>
</feature>
<dbReference type="PROSITE" id="PS51782">
    <property type="entry name" value="LYSM"/>
    <property type="match status" value="1"/>
</dbReference>
<dbReference type="Pfam" id="PF19077">
    <property type="entry name" value="Big_13"/>
    <property type="match status" value="1"/>
</dbReference>
<dbReference type="Gene3D" id="2.60.40.10">
    <property type="entry name" value="Immunoglobulins"/>
    <property type="match status" value="1"/>
</dbReference>
<dbReference type="InterPro" id="IPR018392">
    <property type="entry name" value="LysM"/>
</dbReference>
<comment type="caution">
    <text evidence="3">The sequence shown here is derived from an EMBL/GenBank/DDBJ whole genome shotgun (WGS) entry which is preliminary data.</text>
</comment>
<dbReference type="RefSeq" id="WP_340330590.1">
    <property type="nucleotide sequence ID" value="NZ_JAZHOF010000006.1"/>
</dbReference>
<keyword evidence="4" id="KW-1185">Reference proteome</keyword>
<sequence length="615" mass="60894">MGAQIRNILIVVAILAVVGAVAVGLRYGLQEPEESATASQEAEQGQRESLAAVPPTDGQRADDAAAPVGKAVPPTFDILRVEPTGDLVAAGRAAGRAHVMLLHGDEELESADANAVGEWAIVLNEPLAPGSYDLLLRATGPDGKGGPVDGDRVTVVIEGPGRTPLVALVRPGEPMQVLQQPKEGTVVVAADAADRSQRNSSDAGGQQAEASAAGNGSAEAEASGAAASQSSAGEPADRPSSGGTPAENQVPSAQRESNPAQGEASEANQPEAPPAAPRSETGVADVSQAGASSDAVAGDAGPGDSEPGRSQVAGGQADGSQVEQAQTGGNQAAPGGDAQTRATESSSGQPGAVVAGSGTAGTSTSAAPGIPQPSPSQQQAADAGGDAGAGAGAQPTAGTGGNVSIKTVEVEDTDKLMLSGEAEPGDAVRLYLNNERLSDVETDADGRWALSSNRAMPPGRYELRADVVGDAGDVKARAEVKFDRVQMVAEDDGTPAGSQNANAAGQGEAGRGEAASGEPSQAAAGGGAAGSVVTIISHAGGSGTAVSGGAIGEGAGTSVVMIARGDSLWRVARKIYGKGVRHSVIYEANKNQIRNPHLIYPGQVFTIPVLEGENG</sequence>
<dbReference type="SMART" id="SM00257">
    <property type="entry name" value="LysM"/>
    <property type="match status" value="1"/>
</dbReference>
<dbReference type="InterPro" id="IPR044016">
    <property type="entry name" value="Big_13"/>
</dbReference>
<dbReference type="Pfam" id="PF01476">
    <property type="entry name" value="LysM"/>
    <property type="match status" value="1"/>
</dbReference>
<name>A0AAW9RGR5_9HYPH</name>
<feature type="domain" description="LysM" evidence="2">
    <location>
        <begin position="558"/>
        <end position="607"/>
    </location>
</feature>
<dbReference type="InterPro" id="IPR013783">
    <property type="entry name" value="Ig-like_fold"/>
</dbReference>
<feature type="region of interest" description="Disordered" evidence="1">
    <location>
        <begin position="489"/>
        <end position="524"/>
    </location>
</feature>